<organism evidence="4 5">
    <name type="scientific">Natronorubrum sediminis</name>
    <dbReference type="NCBI Taxonomy" id="640943"/>
    <lineage>
        <taxon>Archaea</taxon>
        <taxon>Methanobacteriati</taxon>
        <taxon>Methanobacteriota</taxon>
        <taxon>Stenosarchaea group</taxon>
        <taxon>Halobacteria</taxon>
        <taxon>Halobacteriales</taxon>
        <taxon>Natrialbaceae</taxon>
        <taxon>Natronorubrum</taxon>
    </lineage>
</organism>
<gene>
    <name evidence="4" type="ORF">SAMN04487967_1636</name>
</gene>
<evidence type="ECO:0000259" key="3">
    <source>
        <dbReference type="Pfam" id="PF04967"/>
    </source>
</evidence>
<evidence type="ECO:0000313" key="5">
    <source>
        <dbReference type="Proteomes" id="UP000199112"/>
    </source>
</evidence>
<feature type="domain" description="HTH bat-type" evidence="3">
    <location>
        <begin position="58"/>
        <end position="110"/>
    </location>
</feature>
<dbReference type="OrthoDB" id="27447at2157"/>
<sequence>MSEPPAPTRVTVSMLAAEPETVRDVFERLEALESSIQVATVSVHDGDRSTATIDVSPLTAKQWEALELAYQLGYYRRPRAVGLGPLAAELAISESAVSQRLRAAESRLVKAVFGTSVLES</sequence>
<dbReference type="AlphaFoldDB" id="A0A1H6FUN2"/>
<dbReference type="PANTHER" id="PTHR34236">
    <property type="entry name" value="DIMETHYL SULFOXIDE REDUCTASE TRANSCRIPTIONAL ACTIVATOR"/>
    <property type="match status" value="1"/>
</dbReference>
<name>A0A1H6FUN2_9EURY</name>
<keyword evidence="5" id="KW-1185">Reference proteome</keyword>
<dbReference type="Proteomes" id="UP000199112">
    <property type="component" value="Unassembled WGS sequence"/>
</dbReference>
<evidence type="ECO:0000256" key="2">
    <source>
        <dbReference type="ARBA" id="ARBA00023163"/>
    </source>
</evidence>
<accession>A0A1H6FUN2</accession>
<dbReference type="EMBL" id="FNWL01000002">
    <property type="protein sequence ID" value="SEH14511.1"/>
    <property type="molecule type" value="Genomic_DNA"/>
</dbReference>
<dbReference type="PANTHER" id="PTHR34236:SF1">
    <property type="entry name" value="DIMETHYL SULFOXIDE REDUCTASE TRANSCRIPTIONAL ACTIVATOR"/>
    <property type="match status" value="1"/>
</dbReference>
<reference evidence="5" key="1">
    <citation type="submission" date="2016-10" db="EMBL/GenBank/DDBJ databases">
        <authorList>
            <person name="Varghese N."/>
            <person name="Submissions S."/>
        </authorList>
    </citation>
    <scope>NUCLEOTIDE SEQUENCE [LARGE SCALE GENOMIC DNA]</scope>
    <source>
        <strain evidence="5">CGMCC 1.8981</strain>
    </source>
</reference>
<proteinExistence type="predicted"/>
<keyword evidence="1" id="KW-0805">Transcription regulation</keyword>
<keyword evidence="2" id="KW-0804">Transcription</keyword>
<evidence type="ECO:0000256" key="1">
    <source>
        <dbReference type="ARBA" id="ARBA00023015"/>
    </source>
</evidence>
<evidence type="ECO:0000313" key="4">
    <source>
        <dbReference type="EMBL" id="SEH14511.1"/>
    </source>
</evidence>
<dbReference type="RefSeq" id="WP_090506594.1">
    <property type="nucleotide sequence ID" value="NZ_FNWL01000002.1"/>
</dbReference>
<protein>
    <submittedName>
        <fullName evidence="4">HTH DNA binding domain-containing protein</fullName>
    </submittedName>
</protein>
<dbReference type="InterPro" id="IPR007050">
    <property type="entry name" value="HTH_bacterioopsin"/>
</dbReference>
<dbReference type="Pfam" id="PF04967">
    <property type="entry name" value="HTH_10"/>
    <property type="match status" value="1"/>
</dbReference>